<dbReference type="InterPro" id="IPR036397">
    <property type="entry name" value="RNaseH_sf"/>
</dbReference>
<gene>
    <name evidence="3" type="ORF">QTJ16_000975</name>
</gene>
<feature type="region of interest" description="Disordered" evidence="1">
    <location>
        <begin position="1"/>
        <end position="69"/>
    </location>
</feature>
<dbReference type="PANTHER" id="PTHR28083:SF1">
    <property type="entry name" value="GOOD FOR FULL DBP5 ACTIVITY PROTEIN 2"/>
    <property type="match status" value="1"/>
</dbReference>
<reference evidence="3" key="1">
    <citation type="submission" date="2023-06" db="EMBL/GenBank/DDBJ databases">
        <title>Draft genome of Marssonina rosae.</title>
        <authorList>
            <person name="Cheng Q."/>
        </authorList>
    </citation>
    <scope>NUCLEOTIDE SEQUENCE</scope>
    <source>
        <strain evidence="3">R4</strain>
    </source>
</reference>
<dbReference type="Pfam" id="PF21762">
    <property type="entry name" value="DEDDh_C"/>
    <property type="match status" value="1"/>
</dbReference>
<feature type="compositionally biased region" description="Polar residues" evidence="1">
    <location>
        <begin position="617"/>
        <end position="635"/>
    </location>
</feature>
<evidence type="ECO:0000313" key="3">
    <source>
        <dbReference type="EMBL" id="KAK2630155.1"/>
    </source>
</evidence>
<dbReference type="InterPro" id="IPR012337">
    <property type="entry name" value="RNaseH-like_sf"/>
</dbReference>
<dbReference type="GO" id="GO:0005634">
    <property type="term" value="C:nucleus"/>
    <property type="evidence" value="ECO:0007669"/>
    <property type="project" value="TreeGrafter"/>
</dbReference>
<evidence type="ECO:0000259" key="2">
    <source>
        <dbReference type="Pfam" id="PF21762"/>
    </source>
</evidence>
<accession>A0AAD9T7Z6</accession>
<feature type="region of interest" description="Disordered" evidence="1">
    <location>
        <begin position="535"/>
        <end position="723"/>
    </location>
</feature>
<proteinExistence type="predicted"/>
<name>A0AAD9T7Z6_9HELO</name>
<organism evidence="3 4">
    <name type="scientific">Diplocarpon rosae</name>
    <dbReference type="NCBI Taxonomy" id="946125"/>
    <lineage>
        <taxon>Eukaryota</taxon>
        <taxon>Fungi</taxon>
        <taxon>Dikarya</taxon>
        <taxon>Ascomycota</taxon>
        <taxon>Pezizomycotina</taxon>
        <taxon>Leotiomycetes</taxon>
        <taxon>Helotiales</taxon>
        <taxon>Drepanopezizaceae</taxon>
        <taxon>Diplocarpon</taxon>
    </lineage>
</organism>
<dbReference type="AlphaFoldDB" id="A0AAD9T7Z6"/>
<dbReference type="Gene3D" id="3.30.420.10">
    <property type="entry name" value="Ribonuclease H-like superfamily/Ribonuclease H"/>
    <property type="match status" value="1"/>
</dbReference>
<evidence type="ECO:0000313" key="4">
    <source>
        <dbReference type="Proteomes" id="UP001285354"/>
    </source>
</evidence>
<dbReference type="GO" id="GO:0003676">
    <property type="term" value="F:nucleic acid binding"/>
    <property type="evidence" value="ECO:0007669"/>
    <property type="project" value="InterPro"/>
</dbReference>
<feature type="domain" description="Gfd2/YDR514C-like C-terminal" evidence="2">
    <location>
        <begin position="333"/>
        <end position="526"/>
    </location>
</feature>
<dbReference type="Proteomes" id="UP001285354">
    <property type="component" value="Unassembled WGS sequence"/>
</dbReference>
<sequence>MDKSQKLWALSEQRGSGSEPRPNNSNYSDSDSDEHITSGRAARGSGPKPKTEPVSPIYTELSTQSEDSVEGELKLGQLAPERKSFVPWAALKKYPYTCIGQENRQKVCEGFFDGGKISNEPWDFFYIYRGPSDLNLQPIILVPTKQAEAFIAKISHTLSISLAIPSSGANGAFQVTFTNDGNPQPRYLGSSTESKMAETLLKNVPPHYYKLDSEPGAVGTPSDRSLAAFRAKIELMTAAQKGKRTANKEKQKKERIEKQQAWHHSIKRVQRYLGLRESNSSRLAAINESLKGNSSGERNVFDDAVQAALAKLPPSAYFDAGDPAPYTPEGSVVFVCVDVEAYERNSRLITEIGISTLDTLDLISLVPGEGGVEWMKKIRARHFRISDHKHLNNGNFVAGCADRFEFGDSEFVSLKDAPHVVASCFKPPFSKSDETDFNQEQPKRNIVLVGHDVGADVVFLQSIGYDVTNLSNLLEQADTAVMWRYLKRELNPRNLASILAELGIIGWNLHNAGNDAAYTLQAMVAIAIKHIVDTQKKRETREKEKRDRIIESVRDATEAAVAQEEGWSSGGENSDGGAAVPVIYQASKVKKNQIGKRSKPPTPSEDSRGPWKPVPQSEASTTWETKNSTWGSVSQRGEDTGSWGPNPEATTQLAQNTQDRNQWGVKKHVNNQWREPPAAPKPGPSHISAAAPTFQSSHVGRGKSGSWRSGSAPTPAPITSPHLTAGTAKLEKLMKNTSISKQPAAAADGNMDASRWTESKPTTLETTPKWVILEDNIQK</sequence>
<dbReference type="SUPFAM" id="SSF53098">
    <property type="entry name" value="Ribonuclease H-like"/>
    <property type="match status" value="1"/>
</dbReference>
<feature type="compositionally biased region" description="Polar residues" evidence="1">
    <location>
        <begin position="648"/>
        <end position="661"/>
    </location>
</feature>
<dbReference type="InterPro" id="IPR048519">
    <property type="entry name" value="Gfd2/YDR514C-like_C"/>
</dbReference>
<feature type="compositionally biased region" description="Basic residues" evidence="1">
    <location>
        <begin position="588"/>
        <end position="599"/>
    </location>
</feature>
<dbReference type="PANTHER" id="PTHR28083">
    <property type="entry name" value="GOOD FOR FULL DBP5 ACTIVITY PROTEIN 2"/>
    <property type="match status" value="1"/>
</dbReference>
<feature type="region of interest" description="Disordered" evidence="1">
    <location>
        <begin position="739"/>
        <end position="763"/>
    </location>
</feature>
<feature type="region of interest" description="Disordered" evidence="1">
    <location>
        <begin position="240"/>
        <end position="260"/>
    </location>
</feature>
<feature type="compositionally biased region" description="Basic and acidic residues" evidence="1">
    <location>
        <begin position="246"/>
        <end position="260"/>
    </location>
</feature>
<protein>
    <recommendedName>
        <fullName evidence="2">Gfd2/YDR514C-like C-terminal domain-containing protein</fullName>
    </recommendedName>
</protein>
<dbReference type="InterPro" id="IPR040151">
    <property type="entry name" value="Gfd2/YDR514C-like"/>
</dbReference>
<comment type="caution">
    <text evidence="3">The sequence shown here is derived from an EMBL/GenBank/DDBJ whole genome shotgun (WGS) entry which is preliminary data.</text>
</comment>
<evidence type="ECO:0000256" key="1">
    <source>
        <dbReference type="SAM" id="MobiDB-lite"/>
    </source>
</evidence>
<feature type="compositionally biased region" description="Basic and acidic residues" evidence="1">
    <location>
        <begin position="535"/>
        <end position="557"/>
    </location>
</feature>
<keyword evidence="4" id="KW-1185">Reference proteome</keyword>
<dbReference type="EMBL" id="JAUBYV010000001">
    <property type="protein sequence ID" value="KAK2630155.1"/>
    <property type="molecule type" value="Genomic_DNA"/>
</dbReference>